<comment type="caution">
    <text evidence="9">The sequence shown here is derived from an EMBL/GenBank/DDBJ whole genome shotgun (WGS) entry which is preliminary data.</text>
</comment>
<dbReference type="CDD" id="cd11685">
    <property type="entry name" value="UEV_TSG101-like"/>
    <property type="match status" value="1"/>
</dbReference>
<dbReference type="PANTHER" id="PTHR13678:SF2">
    <property type="entry name" value="VACUOLAR PROTEIN SORTING-ASSOCIATED PROTEIN 37A"/>
    <property type="match status" value="1"/>
</dbReference>
<dbReference type="InterPro" id="IPR016135">
    <property type="entry name" value="UBQ-conjugating_enzyme/RWD"/>
</dbReference>
<dbReference type="InterPro" id="IPR009851">
    <property type="entry name" value="Mod_r"/>
</dbReference>
<gene>
    <name evidence="9" type="ORF">HK099_001926</name>
</gene>
<keyword evidence="10" id="KW-1185">Reference proteome</keyword>
<comment type="similarity">
    <text evidence="2">Belongs to the VPS37 family.</text>
</comment>
<dbReference type="GO" id="GO:0006623">
    <property type="term" value="P:protein targeting to vacuole"/>
    <property type="evidence" value="ECO:0007669"/>
    <property type="project" value="TreeGrafter"/>
</dbReference>
<dbReference type="InterPro" id="IPR000608">
    <property type="entry name" value="UBC"/>
</dbReference>
<evidence type="ECO:0000256" key="2">
    <source>
        <dbReference type="ARBA" id="ARBA00007617"/>
    </source>
</evidence>
<keyword evidence="6" id="KW-0175">Coiled coil</keyword>
<dbReference type="AlphaFoldDB" id="A0AAD5Y3E3"/>
<protein>
    <submittedName>
        <fullName evidence="9">Uncharacterized protein</fullName>
    </submittedName>
</protein>
<evidence type="ECO:0000259" key="7">
    <source>
        <dbReference type="Pfam" id="PF00179"/>
    </source>
</evidence>
<feature type="domain" description="VPS37 C-terminal" evidence="8">
    <location>
        <begin position="131"/>
        <end position="275"/>
    </location>
</feature>
<evidence type="ECO:0000313" key="9">
    <source>
        <dbReference type="EMBL" id="KAJ3227470.1"/>
    </source>
</evidence>
<evidence type="ECO:0000256" key="4">
    <source>
        <dbReference type="ARBA" id="ARBA00022753"/>
    </source>
</evidence>
<evidence type="ECO:0000256" key="3">
    <source>
        <dbReference type="ARBA" id="ARBA00022448"/>
    </source>
</evidence>
<keyword evidence="5" id="KW-0653">Protein transport</keyword>
<comment type="subcellular location">
    <subcellularLocation>
        <location evidence="1">Endosome</location>
    </subcellularLocation>
</comment>
<dbReference type="GO" id="GO:0006612">
    <property type="term" value="P:protein targeting to membrane"/>
    <property type="evidence" value="ECO:0007669"/>
    <property type="project" value="TreeGrafter"/>
</dbReference>
<dbReference type="SUPFAM" id="SSF54495">
    <property type="entry name" value="UBC-like"/>
    <property type="match status" value="1"/>
</dbReference>
<evidence type="ECO:0000256" key="1">
    <source>
        <dbReference type="ARBA" id="ARBA00004177"/>
    </source>
</evidence>
<dbReference type="InterPro" id="IPR029012">
    <property type="entry name" value="Helix_hairpin_bin_sf"/>
</dbReference>
<feature type="domain" description="UBC core" evidence="7">
    <location>
        <begin position="39"/>
        <end position="124"/>
    </location>
</feature>
<dbReference type="EMBL" id="JADGJW010000016">
    <property type="protein sequence ID" value="KAJ3227470.1"/>
    <property type="molecule type" value="Genomic_DNA"/>
</dbReference>
<dbReference type="InterPro" id="IPR037202">
    <property type="entry name" value="ESCRT_assembly_dom"/>
</dbReference>
<dbReference type="Pfam" id="PF00179">
    <property type="entry name" value="UQ_con"/>
    <property type="match status" value="1"/>
</dbReference>
<evidence type="ECO:0000256" key="6">
    <source>
        <dbReference type="SAM" id="Coils"/>
    </source>
</evidence>
<evidence type="ECO:0000313" key="10">
    <source>
        <dbReference type="Proteomes" id="UP001211065"/>
    </source>
</evidence>
<keyword evidence="4" id="KW-0967">Endosome</keyword>
<dbReference type="Gene3D" id="1.10.287.660">
    <property type="entry name" value="Helix hairpin bin"/>
    <property type="match status" value="1"/>
</dbReference>
<dbReference type="GO" id="GO:0043162">
    <property type="term" value="P:ubiquitin-dependent protein catabolic process via the multivesicular body sorting pathway"/>
    <property type="evidence" value="ECO:0007669"/>
    <property type="project" value="TreeGrafter"/>
</dbReference>
<proteinExistence type="inferred from homology"/>
<organism evidence="9 10">
    <name type="scientific">Clydaea vesicula</name>
    <dbReference type="NCBI Taxonomy" id="447962"/>
    <lineage>
        <taxon>Eukaryota</taxon>
        <taxon>Fungi</taxon>
        <taxon>Fungi incertae sedis</taxon>
        <taxon>Chytridiomycota</taxon>
        <taxon>Chytridiomycota incertae sedis</taxon>
        <taxon>Chytridiomycetes</taxon>
        <taxon>Lobulomycetales</taxon>
        <taxon>Lobulomycetaceae</taxon>
        <taxon>Clydaea</taxon>
    </lineage>
</organism>
<keyword evidence="3" id="KW-0813">Transport</keyword>
<evidence type="ECO:0000256" key="5">
    <source>
        <dbReference type="ARBA" id="ARBA00022927"/>
    </source>
</evidence>
<dbReference type="Gene3D" id="3.10.110.10">
    <property type="entry name" value="Ubiquitin Conjugating Enzyme"/>
    <property type="match status" value="1"/>
</dbReference>
<sequence>MANSSPFLELKNKQISTLFKEIPTLEQIELNSSYKVKLKNSHFYLVISLPTNFPQSSPILSLNPSQTAFHEMIDQCGHIKSQKLNNGWRQHYSLGKTCAEILTLLNQNPPTLNISLQQQIAIETNNPANNSIEELEELILDDNAFKVYFNDITQVKNLKFSRDEIQIQNETLSKENLEKEENLTRIKNNMLSLMEEYSIARAEYASVFDELLKAQERFSNDSMISILKKHIETYESSSELLQAKYFELKDSNLNADDFLKSFLEDRKNFHLYTSKLDNFKN</sequence>
<dbReference type="GO" id="GO:0000813">
    <property type="term" value="C:ESCRT I complex"/>
    <property type="evidence" value="ECO:0007669"/>
    <property type="project" value="TreeGrafter"/>
</dbReference>
<dbReference type="Proteomes" id="UP001211065">
    <property type="component" value="Unassembled WGS sequence"/>
</dbReference>
<reference evidence="9" key="1">
    <citation type="submission" date="2020-05" db="EMBL/GenBank/DDBJ databases">
        <title>Phylogenomic resolution of chytrid fungi.</title>
        <authorList>
            <person name="Stajich J.E."/>
            <person name="Amses K."/>
            <person name="Simmons R."/>
            <person name="Seto K."/>
            <person name="Myers J."/>
            <person name="Bonds A."/>
            <person name="Quandt C.A."/>
            <person name="Barry K."/>
            <person name="Liu P."/>
            <person name="Grigoriev I."/>
            <person name="Longcore J.E."/>
            <person name="James T.Y."/>
        </authorList>
    </citation>
    <scope>NUCLEOTIDE SEQUENCE</scope>
    <source>
        <strain evidence="9">JEL0476</strain>
    </source>
</reference>
<dbReference type="SUPFAM" id="SSF140111">
    <property type="entry name" value="Endosomal sorting complex assembly domain"/>
    <property type="match status" value="1"/>
</dbReference>
<name>A0AAD5Y3E3_9FUNG</name>
<accession>A0AAD5Y3E3</accession>
<dbReference type="PANTHER" id="PTHR13678">
    <property type="entry name" value="VACUOLAR PROTEIN SORTING-ASSOCIATED PROTEIN 37"/>
    <property type="match status" value="1"/>
</dbReference>
<evidence type="ECO:0000259" key="8">
    <source>
        <dbReference type="Pfam" id="PF07200"/>
    </source>
</evidence>
<dbReference type="Pfam" id="PF07200">
    <property type="entry name" value="Mod_r"/>
    <property type="match status" value="1"/>
</dbReference>
<feature type="coiled-coil region" evidence="6">
    <location>
        <begin position="162"/>
        <end position="196"/>
    </location>
</feature>